<dbReference type="Pfam" id="PF00664">
    <property type="entry name" value="ABC_membrane"/>
    <property type="match status" value="1"/>
</dbReference>
<sequence length="363" mass="41871">MKRPADYTDFINFIKELLKPYRIRFAIITVLLLVYSICAINLPKILGKIINMFGEYTAGSTIFFSSKFTNLLLEVTVLILITYILKIVITYITYPVSDKITLGLRERIDKKVHSLNYRYLNDTHSGEIMSRINHDTLVIRAFMGVKVSTIISKTLLLILAVVMMLMLDWELTKWYLLIMLVTIILIVLINKYSVDYVKESRGYMSKMIALIGDTLLNKTIVNTNDNNSYCEDRFDQLNKLDKKAFSNATRKAVIIEPITLLMSNLVYILIYAIAIDMLFNKTIDLVVLLDLIIYGQIIINQLKYFGKTIRELQATYSSFLTIYELLNQPDQEGTIENTEDITKGEIEFKNVSFGYDDNKVLDN</sequence>
<evidence type="ECO:0000313" key="8">
    <source>
        <dbReference type="Proteomes" id="UP000732619"/>
    </source>
</evidence>
<reference evidence="7" key="1">
    <citation type="submission" date="2019-04" db="EMBL/GenBank/DDBJ databases">
        <title>Evolution of Biomass-Degrading Anaerobic Consortia Revealed by Metagenomics.</title>
        <authorList>
            <person name="Peng X."/>
        </authorList>
    </citation>
    <scope>NUCLEOTIDE SEQUENCE</scope>
    <source>
        <strain evidence="7">SIG14</strain>
    </source>
</reference>
<dbReference type="InterPro" id="IPR011527">
    <property type="entry name" value="ABC1_TM_dom"/>
</dbReference>
<feature type="transmembrane region" description="Helical" evidence="5">
    <location>
        <begin position="173"/>
        <end position="194"/>
    </location>
</feature>
<evidence type="ECO:0000256" key="3">
    <source>
        <dbReference type="ARBA" id="ARBA00022989"/>
    </source>
</evidence>
<feature type="transmembrane region" description="Helical" evidence="5">
    <location>
        <begin position="150"/>
        <end position="167"/>
    </location>
</feature>
<dbReference type="EMBL" id="SUTG01000094">
    <property type="protein sequence ID" value="MBE6513453.1"/>
    <property type="molecule type" value="Genomic_DNA"/>
</dbReference>
<feature type="domain" description="ABC transmembrane type-1" evidence="6">
    <location>
        <begin position="26"/>
        <end position="314"/>
    </location>
</feature>
<dbReference type="GO" id="GO:0005524">
    <property type="term" value="F:ATP binding"/>
    <property type="evidence" value="ECO:0007669"/>
    <property type="project" value="UniProtKB-KW"/>
</dbReference>
<dbReference type="Gene3D" id="1.20.1560.10">
    <property type="entry name" value="ABC transporter type 1, transmembrane domain"/>
    <property type="match status" value="1"/>
</dbReference>
<dbReference type="PANTHER" id="PTHR43394">
    <property type="entry name" value="ATP-DEPENDENT PERMEASE MDL1, MITOCHONDRIAL"/>
    <property type="match status" value="1"/>
</dbReference>
<dbReference type="GO" id="GO:0015421">
    <property type="term" value="F:ABC-type oligopeptide transporter activity"/>
    <property type="evidence" value="ECO:0007669"/>
    <property type="project" value="TreeGrafter"/>
</dbReference>
<dbReference type="GO" id="GO:0016020">
    <property type="term" value="C:membrane"/>
    <property type="evidence" value="ECO:0007669"/>
    <property type="project" value="UniProtKB-SubCell"/>
</dbReference>
<dbReference type="InterPro" id="IPR039421">
    <property type="entry name" value="Type_1_exporter"/>
</dbReference>
<name>A0A8T3VQK5_METOL</name>
<keyword evidence="7" id="KW-0547">Nucleotide-binding</keyword>
<proteinExistence type="predicted"/>
<feature type="non-terminal residue" evidence="7">
    <location>
        <position position="363"/>
    </location>
</feature>
<keyword evidence="3 5" id="KW-1133">Transmembrane helix</keyword>
<evidence type="ECO:0000313" key="7">
    <source>
        <dbReference type="EMBL" id="MBE6513453.1"/>
    </source>
</evidence>
<accession>A0A8T3VQK5</accession>
<dbReference type="SUPFAM" id="SSF90123">
    <property type="entry name" value="ABC transporter transmembrane region"/>
    <property type="match status" value="1"/>
</dbReference>
<feature type="transmembrane region" description="Helical" evidence="5">
    <location>
        <begin position="252"/>
        <end position="273"/>
    </location>
</feature>
<keyword evidence="7" id="KW-0067">ATP-binding</keyword>
<keyword evidence="2 5" id="KW-0812">Transmembrane</keyword>
<organism evidence="7 8">
    <name type="scientific">Methanobrevibacter olleyae</name>
    <dbReference type="NCBI Taxonomy" id="294671"/>
    <lineage>
        <taxon>Archaea</taxon>
        <taxon>Methanobacteriati</taxon>
        <taxon>Methanobacteriota</taxon>
        <taxon>Methanomada group</taxon>
        <taxon>Methanobacteria</taxon>
        <taxon>Methanobacteriales</taxon>
        <taxon>Methanobacteriaceae</taxon>
        <taxon>Methanobrevibacter</taxon>
    </lineage>
</organism>
<comment type="subcellular location">
    <subcellularLocation>
        <location evidence="1">Membrane</location>
        <topology evidence="1">Multi-pass membrane protein</topology>
    </subcellularLocation>
</comment>
<dbReference type="Proteomes" id="UP000732619">
    <property type="component" value="Unassembled WGS sequence"/>
</dbReference>
<evidence type="ECO:0000256" key="5">
    <source>
        <dbReference type="SAM" id="Phobius"/>
    </source>
</evidence>
<evidence type="ECO:0000256" key="2">
    <source>
        <dbReference type="ARBA" id="ARBA00022692"/>
    </source>
</evidence>
<dbReference type="PANTHER" id="PTHR43394:SF1">
    <property type="entry name" value="ATP-BINDING CASSETTE SUB-FAMILY B MEMBER 10, MITOCHONDRIAL"/>
    <property type="match status" value="1"/>
</dbReference>
<feature type="transmembrane region" description="Helical" evidence="5">
    <location>
        <begin position="71"/>
        <end position="94"/>
    </location>
</feature>
<comment type="caution">
    <text evidence="7">The sequence shown here is derived from an EMBL/GenBank/DDBJ whole genome shotgun (WGS) entry which is preliminary data.</text>
</comment>
<dbReference type="AlphaFoldDB" id="A0A8T3VQK5"/>
<gene>
    <name evidence="7" type="ORF">E7Z75_10005</name>
</gene>
<evidence type="ECO:0000256" key="1">
    <source>
        <dbReference type="ARBA" id="ARBA00004141"/>
    </source>
</evidence>
<protein>
    <submittedName>
        <fullName evidence="7">ABC transporter ATP-binding protein</fullName>
    </submittedName>
</protein>
<feature type="transmembrane region" description="Helical" evidence="5">
    <location>
        <begin position="285"/>
        <end position="302"/>
    </location>
</feature>
<dbReference type="InterPro" id="IPR036640">
    <property type="entry name" value="ABC1_TM_sf"/>
</dbReference>
<keyword evidence="4 5" id="KW-0472">Membrane</keyword>
<dbReference type="PROSITE" id="PS50929">
    <property type="entry name" value="ABC_TM1F"/>
    <property type="match status" value="1"/>
</dbReference>
<evidence type="ECO:0000259" key="6">
    <source>
        <dbReference type="PROSITE" id="PS50929"/>
    </source>
</evidence>
<evidence type="ECO:0000256" key="4">
    <source>
        <dbReference type="ARBA" id="ARBA00023136"/>
    </source>
</evidence>
<feature type="transmembrane region" description="Helical" evidence="5">
    <location>
        <begin position="21"/>
        <end position="42"/>
    </location>
</feature>